<evidence type="ECO:0000313" key="1">
    <source>
        <dbReference type="EMBL" id="LAB57425.1"/>
    </source>
</evidence>
<reference evidence="1" key="2">
    <citation type="submission" date="2017-11" db="EMBL/GenBank/DDBJ databases">
        <title>Coralsnake Venomics: Analyses of Venom Gland Transcriptomes and Proteomes of Six Brazilian Taxa.</title>
        <authorList>
            <person name="Aird S.D."/>
            <person name="Jorge da Silva N."/>
            <person name="Qiu L."/>
            <person name="Villar-Briones A."/>
            <person name="Aparecida-Saddi V."/>
            <person name="Campos-Telles M.P."/>
            <person name="Grau M."/>
            <person name="Mikheyev A.S."/>
        </authorList>
    </citation>
    <scope>NUCLEOTIDE SEQUENCE</scope>
    <source>
        <tissue evidence="1">Venom_gland</tissue>
    </source>
</reference>
<dbReference type="AlphaFoldDB" id="A0A2D4PH87"/>
<reference evidence="1" key="1">
    <citation type="submission" date="2017-07" db="EMBL/GenBank/DDBJ databases">
        <authorList>
            <person name="Mikheyev A."/>
            <person name="Grau M."/>
        </authorList>
    </citation>
    <scope>NUCLEOTIDE SEQUENCE</scope>
    <source>
        <tissue evidence="1">Venom_gland</tissue>
    </source>
</reference>
<accession>A0A2D4PH87</accession>
<sequence length="103" mass="11398">MVMMPHGDHHLGALHWHAFITLSHSHLASISNLTTGSQKSRIKGSGIAAMVIYLSTGSPQIMIVIEPIHHTIVTMMVINQLAQISIYHMTDSVLQLFFAEIIK</sequence>
<dbReference type="EMBL" id="IACN01071390">
    <property type="protein sequence ID" value="LAB57425.1"/>
    <property type="molecule type" value="Transcribed_RNA"/>
</dbReference>
<name>A0A2D4PH87_MICSU</name>
<proteinExistence type="predicted"/>
<protein>
    <submittedName>
        <fullName evidence="1">Uncharacterized protein</fullName>
    </submittedName>
</protein>
<organism evidence="1">
    <name type="scientific">Micrurus surinamensis</name>
    <name type="common">Surinam coral snake</name>
    <dbReference type="NCBI Taxonomy" id="129470"/>
    <lineage>
        <taxon>Eukaryota</taxon>
        <taxon>Metazoa</taxon>
        <taxon>Chordata</taxon>
        <taxon>Craniata</taxon>
        <taxon>Vertebrata</taxon>
        <taxon>Euteleostomi</taxon>
        <taxon>Lepidosauria</taxon>
        <taxon>Squamata</taxon>
        <taxon>Bifurcata</taxon>
        <taxon>Unidentata</taxon>
        <taxon>Episquamata</taxon>
        <taxon>Toxicofera</taxon>
        <taxon>Serpentes</taxon>
        <taxon>Colubroidea</taxon>
        <taxon>Elapidae</taxon>
        <taxon>Elapinae</taxon>
        <taxon>Micrurus</taxon>
    </lineage>
</organism>